<feature type="transmembrane region" description="Helical" evidence="1">
    <location>
        <begin position="191"/>
        <end position="213"/>
    </location>
</feature>
<comment type="caution">
    <text evidence="2">The sequence shown here is derived from an EMBL/GenBank/DDBJ whole genome shotgun (WGS) entry which is preliminary data.</text>
</comment>
<feature type="transmembrane region" description="Helical" evidence="1">
    <location>
        <begin position="135"/>
        <end position="154"/>
    </location>
</feature>
<keyword evidence="3" id="KW-1185">Reference proteome</keyword>
<keyword evidence="1" id="KW-0812">Transmembrane</keyword>
<organism evidence="2 3">
    <name type="scientific">Prorocentrum cordatum</name>
    <dbReference type="NCBI Taxonomy" id="2364126"/>
    <lineage>
        <taxon>Eukaryota</taxon>
        <taxon>Sar</taxon>
        <taxon>Alveolata</taxon>
        <taxon>Dinophyceae</taxon>
        <taxon>Prorocentrales</taxon>
        <taxon>Prorocentraceae</taxon>
        <taxon>Prorocentrum</taxon>
    </lineage>
</organism>
<keyword evidence="1" id="KW-1133">Transmembrane helix</keyword>
<evidence type="ECO:0000256" key="1">
    <source>
        <dbReference type="SAM" id="Phobius"/>
    </source>
</evidence>
<feature type="transmembrane region" description="Helical" evidence="1">
    <location>
        <begin position="75"/>
        <end position="97"/>
    </location>
</feature>
<keyword evidence="1" id="KW-0472">Membrane</keyword>
<dbReference type="EMBL" id="CAUYUJ010015142">
    <property type="protein sequence ID" value="CAK0850373.1"/>
    <property type="molecule type" value="Genomic_DNA"/>
</dbReference>
<accession>A0ABN9TWW4</accession>
<evidence type="ECO:0000313" key="2">
    <source>
        <dbReference type="EMBL" id="CAK0850373.1"/>
    </source>
</evidence>
<gene>
    <name evidence="2" type="ORF">PCOR1329_LOCUS42795</name>
</gene>
<reference evidence="2" key="1">
    <citation type="submission" date="2023-10" db="EMBL/GenBank/DDBJ databases">
        <authorList>
            <person name="Chen Y."/>
            <person name="Shah S."/>
            <person name="Dougan E. K."/>
            <person name="Thang M."/>
            <person name="Chan C."/>
        </authorList>
    </citation>
    <scope>NUCLEOTIDE SEQUENCE [LARGE SCALE GENOMIC DNA]</scope>
</reference>
<evidence type="ECO:0000313" key="3">
    <source>
        <dbReference type="Proteomes" id="UP001189429"/>
    </source>
</evidence>
<name>A0ABN9TWW4_9DINO</name>
<protein>
    <recommendedName>
        <fullName evidence="4">Transmembrane protein</fullName>
    </recommendedName>
</protein>
<sequence>MLAPLAGASDTQRRQYRAARTYSSQGFVASVFVLFMTFVFSSFRRLFESINSWLMKLPLWKSAVGLYHRPWARGLAVCVLLPLLPWLLALSCVNQFARRLRGLSQEPAWLTPRVRVRVEGFWSCCWVSVAPWCYIWAYVLVVYTAVPVFLYVLLAFMGEFMRSWPFPLIVVATFVTGMILFMIPPVPGPPIYLFGGTQGTAAAASWTFSRVFMLGQP</sequence>
<feature type="transmembrane region" description="Helical" evidence="1">
    <location>
        <begin position="27"/>
        <end position="47"/>
    </location>
</feature>
<feature type="transmembrane region" description="Helical" evidence="1">
    <location>
        <begin position="166"/>
        <end position="185"/>
    </location>
</feature>
<proteinExistence type="predicted"/>
<dbReference type="Proteomes" id="UP001189429">
    <property type="component" value="Unassembled WGS sequence"/>
</dbReference>
<evidence type="ECO:0008006" key="4">
    <source>
        <dbReference type="Google" id="ProtNLM"/>
    </source>
</evidence>